<feature type="compositionally biased region" description="Basic residues" evidence="1">
    <location>
        <begin position="302"/>
        <end position="317"/>
    </location>
</feature>
<feature type="compositionally biased region" description="Basic and acidic residues" evidence="1">
    <location>
        <begin position="318"/>
        <end position="328"/>
    </location>
</feature>
<evidence type="ECO:0000313" key="2">
    <source>
        <dbReference type="EMBL" id="KAF6221946.1"/>
    </source>
</evidence>
<organism evidence="2 3">
    <name type="scientific">Letharia lupina</name>
    <dbReference type="NCBI Taxonomy" id="560253"/>
    <lineage>
        <taxon>Eukaryota</taxon>
        <taxon>Fungi</taxon>
        <taxon>Dikarya</taxon>
        <taxon>Ascomycota</taxon>
        <taxon>Pezizomycotina</taxon>
        <taxon>Lecanoromycetes</taxon>
        <taxon>OSLEUM clade</taxon>
        <taxon>Lecanoromycetidae</taxon>
        <taxon>Lecanorales</taxon>
        <taxon>Lecanorineae</taxon>
        <taxon>Parmeliaceae</taxon>
        <taxon>Letharia</taxon>
    </lineage>
</organism>
<reference evidence="2 3" key="1">
    <citation type="journal article" date="2020" name="Genomics">
        <title>Complete, high-quality genomes from long-read metagenomic sequencing of two wolf lichen thalli reveals enigmatic genome architecture.</title>
        <authorList>
            <person name="McKenzie S.K."/>
            <person name="Walston R.F."/>
            <person name="Allen J.L."/>
        </authorList>
    </citation>
    <scope>NUCLEOTIDE SEQUENCE [LARGE SCALE GENOMIC DNA]</scope>
    <source>
        <strain evidence="2">WasteWater1</strain>
    </source>
</reference>
<dbReference type="RefSeq" id="XP_037151381.1">
    <property type="nucleotide sequence ID" value="XM_037292842.1"/>
</dbReference>
<proteinExistence type="predicted"/>
<protein>
    <submittedName>
        <fullName evidence="2">Uncharacterized protein</fullName>
    </submittedName>
</protein>
<feature type="compositionally biased region" description="Polar residues" evidence="1">
    <location>
        <begin position="386"/>
        <end position="400"/>
    </location>
</feature>
<evidence type="ECO:0000313" key="3">
    <source>
        <dbReference type="Proteomes" id="UP000593566"/>
    </source>
</evidence>
<gene>
    <name evidence="2" type="ORF">HO133_001914</name>
</gene>
<sequence length="411" mass="45726">MALPIYTISKSCALPFTTLKYIRDRPQELVPGPDYPCLAKVSEPALQITFSREPKNPELGYLLGSDRELCDILLGCPDDSISHLMFAISFNQYNEPTSHRSAAEIKMSIVGHHRETNPWKLSATITHPFDPILIANSSKGDQCAAETWESNRCNGSMAKDQLTPGAPRRSVGNVLQQISTHPHDAAPYSTVHQHTPEAVVGSDIDLPNMDKIRNILFSGDTGDTGDVGDNNVGAEGFDEEDVEEIPRNSPDPHPDPCTDATYTSRPKTPIPSQKVLLNDKWSDTKRPGSQNNTQDTEVLSKSARKHRAYKSARKHRANIHERQWDTKSARNHRASVTMSTEDSGTIRQIEHLTGENFGSWFVNIRAELRSKNLWKSTHGEYESEDSTVTVASTDTETSPPITKKQEKAMKD</sequence>
<dbReference type="Proteomes" id="UP000593566">
    <property type="component" value="Unassembled WGS sequence"/>
</dbReference>
<feature type="compositionally biased region" description="Polar residues" evidence="1">
    <location>
        <begin position="287"/>
        <end position="299"/>
    </location>
</feature>
<evidence type="ECO:0000256" key="1">
    <source>
        <dbReference type="SAM" id="MobiDB-lite"/>
    </source>
</evidence>
<name>A0A8H6FBE7_9LECA</name>
<dbReference type="AlphaFoldDB" id="A0A8H6FBE7"/>
<accession>A0A8H6FBE7</accession>
<keyword evidence="3" id="KW-1185">Reference proteome</keyword>
<feature type="region of interest" description="Disordered" evidence="1">
    <location>
        <begin position="217"/>
        <end position="342"/>
    </location>
</feature>
<comment type="caution">
    <text evidence="2">The sequence shown here is derived from an EMBL/GenBank/DDBJ whole genome shotgun (WGS) entry which is preliminary data.</text>
</comment>
<feature type="region of interest" description="Disordered" evidence="1">
    <location>
        <begin position="377"/>
        <end position="411"/>
    </location>
</feature>
<dbReference type="GeneID" id="59330328"/>
<dbReference type="EMBL" id="JACCJB010000013">
    <property type="protein sequence ID" value="KAF6221946.1"/>
    <property type="molecule type" value="Genomic_DNA"/>
</dbReference>
<feature type="compositionally biased region" description="Basic and acidic residues" evidence="1">
    <location>
        <begin position="244"/>
        <end position="256"/>
    </location>
</feature>